<gene>
    <name evidence="3" type="ORF">Tci_037347</name>
</gene>
<accession>A0A6L2LW67</accession>
<comment type="caution">
    <text evidence="3">The sequence shown here is derived from an EMBL/GenBank/DDBJ whole genome shotgun (WGS) entry which is preliminary data.</text>
</comment>
<reference evidence="3" key="1">
    <citation type="journal article" date="2019" name="Sci. Rep.">
        <title>Draft genome of Tanacetum cinerariifolium, the natural source of mosquito coil.</title>
        <authorList>
            <person name="Yamashiro T."/>
            <person name="Shiraishi A."/>
            <person name="Satake H."/>
            <person name="Nakayama K."/>
        </authorList>
    </citation>
    <scope>NUCLEOTIDE SEQUENCE</scope>
</reference>
<evidence type="ECO:0000313" key="3">
    <source>
        <dbReference type="EMBL" id="GEU65369.1"/>
    </source>
</evidence>
<name>A0A6L2LW67_TANCI</name>
<feature type="domain" description="Reverse transcriptase Ty1/copia-type" evidence="2">
    <location>
        <begin position="158"/>
        <end position="222"/>
    </location>
</feature>
<dbReference type="AlphaFoldDB" id="A0A6L2LW67"/>
<dbReference type="Pfam" id="PF07727">
    <property type="entry name" value="RVT_2"/>
    <property type="match status" value="1"/>
</dbReference>
<feature type="region of interest" description="Disordered" evidence="1">
    <location>
        <begin position="1"/>
        <end position="22"/>
    </location>
</feature>
<organism evidence="3">
    <name type="scientific">Tanacetum cinerariifolium</name>
    <name type="common">Dalmatian daisy</name>
    <name type="synonym">Chrysanthemum cinerariifolium</name>
    <dbReference type="NCBI Taxonomy" id="118510"/>
    <lineage>
        <taxon>Eukaryota</taxon>
        <taxon>Viridiplantae</taxon>
        <taxon>Streptophyta</taxon>
        <taxon>Embryophyta</taxon>
        <taxon>Tracheophyta</taxon>
        <taxon>Spermatophyta</taxon>
        <taxon>Magnoliopsida</taxon>
        <taxon>eudicotyledons</taxon>
        <taxon>Gunneridae</taxon>
        <taxon>Pentapetalae</taxon>
        <taxon>asterids</taxon>
        <taxon>campanulids</taxon>
        <taxon>Asterales</taxon>
        <taxon>Asteraceae</taxon>
        <taxon>Asteroideae</taxon>
        <taxon>Anthemideae</taxon>
        <taxon>Anthemidinae</taxon>
        <taxon>Tanacetum</taxon>
    </lineage>
</organism>
<dbReference type="EMBL" id="BKCJ010005187">
    <property type="protein sequence ID" value="GEU65369.1"/>
    <property type="molecule type" value="Genomic_DNA"/>
</dbReference>
<evidence type="ECO:0000256" key="1">
    <source>
        <dbReference type="SAM" id="MobiDB-lite"/>
    </source>
</evidence>
<dbReference type="InterPro" id="IPR013103">
    <property type="entry name" value="RVT_2"/>
</dbReference>
<proteinExistence type="predicted"/>
<sequence length="275" mass="31186">MTVVQARETVGSQEVLPAESGSDAEPLEKIVQLILLIAESGCTKHMTGNLKLLCNFVEKDLADAHFEPYKFIDPLCTPIKEVAESSSHNVDNPNMHTFYQHHQSEHRWSKYHPSEQVHGNPSKPVKSRRQLATDPEMCMKCFTNLTDSKSGNLLTNPLKTKGYAQEEGIDFKESFAPVARLEAVWIFTAYATHKSFPINQMDVKIVFLNGLLKEEVYVAQPDRTLDPPIPKRTKYHLADKFTKALPDERFQYLVRRIGMRCLTLGELEILANESA</sequence>
<protein>
    <submittedName>
        <fullName evidence="3">Retrovirus-related Pol polyprotein from transposon TNT 1-94</fullName>
    </submittedName>
</protein>
<evidence type="ECO:0000259" key="2">
    <source>
        <dbReference type="Pfam" id="PF07727"/>
    </source>
</evidence>